<proteinExistence type="predicted"/>
<reference evidence="1" key="1">
    <citation type="journal article" date="2019" name="Environ. Microbiol.">
        <title>Fungal ecological strategies reflected in gene transcription - a case study of two litter decomposers.</title>
        <authorList>
            <person name="Barbi F."/>
            <person name="Kohler A."/>
            <person name="Barry K."/>
            <person name="Baskaran P."/>
            <person name="Daum C."/>
            <person name="Fauchery L."/>
            <person name="Ihrmark K."/>
            <person name="Kuo A."/>
            <person name="LaButti K."/>
            <person name="Lipzen A."/>
            <person name="Morin E."/>
            <person name="Grigoriev I.V."/>
            <person name="Henrissat B."/>
            <person name="Lindahl B."/>
            <person name="Martin F."/>
        </authorList>
    </citation>
    <scope>NUCLEOTIDE SEQUENCE</scope>
    <source>
        <strain evidence="1">JB14</strain>
    </source>
</reference>
<dbReference type="OrthoDB" id="2986625at2759"/>
<accession>A0A6A4GVS3</accession>
<name>A0A6A4GVS3_9AGAR</name>
<protein>
    <recommendedName>
        <fullName evidence="3">F-box domain-containing protein</fullName>
    </recommendedName>
</protein>
<evidence type="ECO:0000313" key="2">
    <source>
        <dbReference type="Proteomes" id="UP000799118"/>
    </source>
</evidence>
<keyword evidence="2" id="KW-1185">Reference proteome</keyword>
<gene>
    <name evidence="1" type="ORF">BT96DRAFT_365247</name>
</gene>
<evidence type="ECO:0008006" key="3">
    <source>
        <dbReference type="Google" id="ProtNLM"/>
    </source>
</evidence>
<dbReference type="Proteomes" id="UP000799118">
    <property type="component" value="Unassembled WGS sequence"/>
</dbReference>
<dbReference type="AlphaFoldDB" id="A0A6A4GVS3"/>
<organism evidence="1 2">
    <name type="scientific">Gymnopus androsaceus JB14</name>
    <dbReference type="NCBI Taxonomy" id="1447944"/>
    <lineage>
        <taxon>Eukaryota</taxon>
        <taxon>Fungi</taxon>
        <taxon>Dikarya</taxon>
        <taxon>Basidiomycota</taxon>
        <taxon>Agaricomycotina</taxon>
        <taxon>Agaricomycetes</taxon>
        <taxon>Agaricomycetidae</taxon>
        <taxon>Agaricales</taxon>
        <taxon>Marasmiineae</taxon>
        <taxon>Omphalotaceae</taxon>
        <taxon>Gymnopus</taxon>
    </lineage>
</organism>
<evidence type="ECO:0000313" key="1">
    <source>
        <dbReference type="EMBL" id="KAE9389888.1"/>
    </source>
</evidence>
<sequence length="290" mass="32678">MLSLAVSKLGPLIDPTLYANIEIKLFNDGIGFICNENQVVPTKSQLQYARSLFITTDQSYYPDDRPGRIKQWKDRVNLPALFGRKAKKAQKPLNDLRDVILSLDKVNSVRWTLPYVGPALGDRFFDGTGLNFNSVLEVLAGLPSLDTFTFNVYYPHRIYLSENTRFGLENLHGLKSLSFTGFGTEEFWSAIIDPLIVVVRNSPELEELSLPLLNGGDGKLSLKYFLLSFPTTQPLRLRKLSLRADAQNLRIHRESGIHLKNLTNLDVVSPSGPHAHWPVTLTINDGLWPF</sequence>
<dbReference type="EMBL" id="ML769678">
    <property type="protein sequence ID" value="KAE9389888.1"/>
    <property type="molecule type" value="Genomic_DNA"/>
</dbReference>